<evidence type="ECO:0000256" key="1">
    <source>
        <dbReference type="SAM" id="SignalP"/>
    </source>
</evidence>
<dbReference type="Gene3D" id="3.40.33.10">
    <property type="entry name" value="CAP"/>
    <property type="match status" value="1"/>
</dbReference>
<dbReference type="InterPro" id="IPR018244">
    <property type="entry name" value="Allrgn_V5/Tpx1_CS"/>
</dbReference>
<dbReference type="EMBL" id="GBHO01016098">
    <property type="protein sequence ID" value="JAG27506.1"/>
    <property type="molecule type" value="Transcribed_RNA"/>
</dbReference>
<accession>A0A0A9Y7A7</accession>
<organism evidence="4">
    <name type="scientific">Lygus hesperus</name>
    <name type="common">Western plant bug</name>
    <dbReference type="NCBI Taxonomy" id="30085"/>
    <lineage>
        <taxon>Eukaryota</taxon>
        <taxon>Metazoa</taxon>
        <taxon>Ecdysozoa</taxon>
        <taxon>Arthropoda</taxon>
        <taxon>Hexapoda</taxon>
        <taxon>Insecta</taxon>
        <taxon>Pterygota</taxon>
        <taxon>Neoptera</taxon>
        <taxon>Paraneoptera</taxon>
        <taxon>Hemiptera</taxon>
        <taxon>Heteroptera</taxon>
        <taxon>Panheteroptera</taxon>
        <taxon>Cimicomorpha</taxon>
        <taxon>Miridae</taxon>
        <taxon>Mirini</taxon>
        <taxon>Lygus</taxon>
    </lineage>
</organism>
<gene>
    <name evidence="4" type="primary">VA5_6</name>
    <name evidence="3" type="synonym">VA5_16</name>
    <name evidence="5" type="synonym">VA5_45</name>
    <name evidence="4" type="ORF">CM83_72727</name>
    <name evidence="3" type="ORF">CM83_72732</name>
    <name evidence="5" type="ORF">CM83_72736</name>
</gene>
<dbReference type="PRINTS" id="PR00837">
    <property type="entry name" value="V5TPXLIKE"/>
</dbReference>
<evidence type="ECO:0000259" key="2">
    <source>
        <dbReference type="SMART" id="SM00198"/>
    </source>
</evidence>
<dbReference type="InterPro" id="IPR014044">
    <property type="entry name" value="CAP_dom"/>
</dbReference>
<dbReference type="EMBL" id="GBHO01005239">
    <property type="protein sequence ID" value="JAG38365.1"/>
    <property type="molecule type" value="Transcribed_RNA"/>
</dbReference>
<dbReference type="InterPro" id="IPR035940">
    <property type="entry name" value="CAP_sf"/>
</dbReference>
<sequence length="254" mass="28613">SSYSMASILVKFVASWALFCGVVLGEREWCDLKCNNYNGFHYVSHENTMCQYEERNTTVRGKPVVNVMTPKMKEDLLKMHNEFRNKLAGGGLEGWPTAADMLELSWDDDLAKSAQRWASQSQYAHDECRKTPNFESVGQNLAKEQTTGRFEKMDVSIARWTNEAKLASPDLVDKYQFDHGTGHFTQVSWAKTQKIGCGVVTYEKNDWNTKLLACNYGPAGNVITQRMYTRGAPCSACPEGTRCNPESNTPYLCA</sequence>
<evidence type="ECO:0000313" key="3">
    <source>
        <dbReference type="EMBL" id="JAG12383.1"/>
    </source>
</evidence>
<reference evidence="4" key="1">
    <citation type="journal article" date="2014" name="PLoS ONE">
        <title>Transcriptome-Based Identification of ABC Transporters in the Western Tarnished Plant Bug Lygus hesperus.</title>
        <authorList>
            <person name="Hull J.J."/>
            <person name="Chaney K."/>
            <person name="Geib S.M."/>
            <person name="Fabrick J.A."/>
            <person name="Brent C.S."/>
            <person name="Walsh D."/>
            <person name="Lavine L.C."/>
        </authorList>
    </citation>
    <scope>NUCLEOTIDE SEQUENCE</scope>
</reference>
<reference evidence="4" key="2">
    <citation type="submission" date="2014-07" db="EMBL/GenBank/DDBJ databases">
        <authorList>
            <person name="Hull J."/>
        </authorList>
    </citation>
    <scope>NUCLEOTIDE SEQUENCE</scope>
</reference>
<dbReference type="SUPFAM" id="SSF55797">
    <property type="entry name" value="PR-1-like"/>
    <property type="match status" value="1"/>
</dbReference>
<dbReference type="CDD" id="cd05380">
    <property type="entry name" value="CAP_euk"/>
    <property type="match status" value="1"/>
</dbReference>
<evidence type="ECO:0000313" key="5">
    <source>
        <dbReference type="EMBL" id="JAG38365.1"/>
    </source>
</evidence>
<dbReference type="GO" id="GO:0005576">
    <property type="term" value="C:extracellular region"/>
    <property type="evidence" value="ECO:0007669"/>
    <property type="project" value="UniProtKB-SubCell"/>
</dbReference>
<proteinExistence type="predicted"/>
<dbReference type="AlphaFoldDB" id="A0A0A9Y7A7"/>
<dbReference type="EMBL" id="GBHO01031221">
    <property type="protein sequence ID" value="JAG12383.1"/>
    <property type="molecule type" value="Transcribed_RNA"/>
</dbReference>
<evidence type="ECO:0000313" key="4">
    <source>
        <dbReference type="EMBL" id="JAG27506.1"/>
    </source>
</evidence>
<dbReference type="Pfam" id="PF00188">
    <property type="entry name" value="CAP"/>
    <property type="match status" value="1"/>
</dbReference>
<feature type="signal peptide" evidence="1">
    <location>
        <begin position="1"/>
        <end position="25"/>
    </location>
</feature>
<dbReference type="PROSITE" id="PS01010">
    <property type="entry name" value="CRISP_2"/>
    <property type="match status" value="1"/>
</dbReference>
<name>A0A0A9Y7A7_LYGHE</name>
<feature type="chain" id="PRO_5007389746" evidence="1">
    <location>
        <begin position="26"/>
        <end position="254"/>
    </location>
</feature>
<dbReference type="InterPro" id="IPR002413">
    <property type="entry name" value="V5_allergen-like"/>
</dbReference>
<protein>
    <submittedName>
        <fullName evidence="4">Venom allergen 5</fullName>
    </submittedName>
</protein>
<keyword evidence="1" id="KW-0732">Signal</keyword>
<feature type="domain" description="SCP" evidence="2">
    <location>
        <begin position="71"/>
        <end position="224"/>
    </location>
</feature>
<dbReference type="SMART" id="SM00198">
    <property type="entry name" value="SCP"/>
    <property type="match status" value="1"/>
</dbReference>
<dbReference type="PRINTS" id="PR00838">
    <property type="entry name" value="V5ALLERGEN"/>
</dbReference>
<dbReference type="PANTHER" id="PTHR10334">
    <property type="entry name" value="CYSTEINE-RICH SECRETORY PROTEIN-RELATED"/>
    <property type="match status" value="1"/>
</dbReference>
<feature type="non-terminal residue" evidence="4">
    <location>
        <position position="1"/>
    </location>
</feature>
<dbReference type="InterPro" id="IPR001283">
    <property type="entry name" value="CRISP-related"/>
</dbReference>